<reference evidence="3" key="1">
    <citation type="journal article" date="2011" name="Proc. Natl. Acad. Sci. U.S.A.">
        <title>Obligate biotrophy features unraveled by the genomic analysis of rust fungi.</title>
        <authorList>
            <person name="Duplessis S."/>
            <person name="Cuomo C.A."/>
            <person name="Lin Y.-C."/>
            <person name="Aerts A."/>
            <person name="Tisserant E."/>
            <person name="Veneault-Fourrey C."/>
            <person name="Joly D.L."/>
            <person name="Hacquard S."/>
            <person name="Amselem J."/>
            <person name="Cantarel B.L."/>
            <person name="Chiu R."/>
            <person name="Coutinho P.M."/>
            <person name="Feau N."/>
            <person name="Field M."/>
            <person name="Frey P."/>
            <person name="Gelhaye E."/>
            <person name="Goldberg J."/>
            <person name="Grabherr M.G."/>
            <person name="Kodira C.D."/>
            <person name="Kohler A."/>
            <person name="Kuees U."/>
            <person name="Lindquist E.A."/>
            <person name="Lucas S.M."/>
            <person name="Mago R."/>
            <person name="Mauceli E."/>
            <person name="Morin E."/>
            <person name="Murat C."/>
            <person name="Pangilinan J.L."/>
            <person name="Park R."/>
            <person name="Pearson M."/>
            <person name="Quesneville H."/>
            <person name="Rouhier N."/>
            <person name="Sakthikumar S."/>
            <person name="Salamov A.A."/>
            <person name="Schmutz J."/>
            <person name="Selles B."/>
            <person name="Shapiro H."/>
            <person name="Tanguay P."/>
            <person name="Tuskan G.A."/>
            <person name="Henrissat B."/>
            <person name="Van de Peer Y."/>
            <person name="Rouze P."/>
            <person name="Ellis J.G."/>
            <person name="Dodds P.N."/>
            <person name="Schein J.E."/>
            <person name="Zhong S."/>
            <person name="Hamelin R.C."/>
            <person name="Grigoriev I.V."/>
            <person name="Szabo L.J."/>
            <person name="Martin F."/>
        </authorList>
    </citation>
    <scope>NUCLEOTIDE SEQUENCE [LARGE SCALE GENOMIC DNA]</scope>
    <source>
        <strain evidence="3">98AG31 / pathotype 3-4-7</strain>
    </source>
</reference>
<gene>
    <name evidence="2" type="ORF">MELLADRAFT_90789</name>
</gene>
<dbReference type="PANTHER" id="PTHR35393:SF1">
    <property type="entry name" value="SNOAL-LIKE DOMAIN-CONTAINING PROTEIN"/>
    <property type="match status" value="1"/>
</dbReference>
<protein>
    <recommendedName>
        <fullName evidence="1">SigF-like NTF2-like domain-containing protein</fullName>
    </recommendedName>
</protein>
<dbReference type="EMBL" id="GL883092">
    <property type="protein sequence ID" value="EGG11320.1"/>
    <property type="molecule type" value="Genomic_DNA"/>
</dbReference>
<sequence length="182" mass="20761">MDDPVKEIEDVIRSITEPYEATTLAENIEKYFTRDAQVLHPFINQPYSQDNGMEDLKGIYKILRVQSLDNKIEFHAVMFNEDKTEGTIELTEHMTMRMNPIARLTSSRAAVRFIVRISLRKCEDGKYRIYRQEDNFPSDLTKSGVATPIPGLGSLNSAIKSFTGFATVKLGRFLLAYGWFGP</sequence>
<dbReference type="eggNOG" id="ENOG502S7ZM">
    <property type="taxonomic scope" value="Eukaryota"/>
</dbReference>
<dbReference type="HOGENOM" id="CLU_079426_2_0_1"/>
<dbReference type="Proteomes" id="UP000001072">
    <property type="component" value="Unassembled WGS sequence"/>
</dbReference>
<organism evidence="3">
    <name type="scientific">Melampsora larici-populina (strain 98AG31 / pathotype 3-4-7)</name>
    <name type="common">Poplar leaf rust fungus</name>
    <dbReference type="NCBI Taxonomy" id="747676"/>
    <lineage>
        <taxon>Eukaryota</taxon>
        <taxon>Fungi</taxon>
        <taxon>Dikarya</taxon>
        <taxon>Basidiomycota</taxon>
        <taxon>Pucciniomycotina</taxon>
        <taxon>Pucciniomycetes</taxon>
        <taxon>Pucciniales</taxon>
        <taxon>Melampsoraceae</taxon>
        <taxon>Melampsora</taxon>
    </lineage>
</organism>
<dbReference type="PANTHER" id="PTHR35393">
    <property type="entry name" value="CHROMOSOME 1, WHOLE GENOME SHOTGUN SEQUENCE"/>
    <property type="match status" value="1"/>
</dbReference>
<name>F4R7H7_MELLP</name>
<proteinExistence type="predicted"/>
<evidence type="ECO:0000313" key="2">
    <source>
        <dbReference type="EMBL" id="EGG11320.1"/>
    </source>
</evidence>
<dbReference type="VEuPathDB" id="FungiDB:MELLADRAFT_90789"/>
<dbReference type="KEGG" id="mlr:MELLADRAFT_90789"/>
<dbReference type="AlphaFoldDB" id="F4R7H7"/>
<keyword evidence="3" id="KW-1185">Reference proteome</keyword>
<dbReference type="STRING" id="747676.F4R7H7"/>
<feature type="domain" description="SigF-like NTF2-like" evidence="1">
    <location>
        <begin position="1"/>
        <end position="179"/>
    </location>
</feature>
<dbReference type="Pfam" id="PF24840">
    <property type="entry name" value="NTF2_SigF"/>
    <property type="match status" value="1"/>
</dbReference>
<dbReference type="GeneID" id="18935685"/>
<dbReference type="OrthoDB" id="2344312at2759"/>
<evidence type="ECO:0000313" key="3">
    <source>
        <dbReference type="Proteomes" id="UP000001072"/>
    </source>
</evidence>
<evidence type="ECO:0000259" key="1">
    <source>
        <dbReference type="Pfam" id="PF24840"/>
    </source>
</evidence>
<dbReference type="RefSeq" id="XP_007404955.1">
    <property type="nucleotide sequence ID" value="XM_007404893.1"/>
</dbReference>
<dbReference type="InParanoid" id="F4R7H7"/>
<dbReference type="InterPro" id="IPR057514">
    <property type="entry name" value="NTF2_SigF"/>
</dbReference>
<accession>F4R7H7</accession>